<name>A0A2J7QZP1_9NEOP</name>
<dbReference type="EMBL" id="NEVH01009067">
    <property type="protein sequence ID" value="PNF34056.1"/>
    <property type="molecule type" value="Genomic_DNA"/>
</dbReference>
<gene>
    <name evidence="1" type="ORF">B7P43_G01127</name>
</gene>
<proteinExistence type="predicted"/>
<dbReference type="InParanoid" id="A0A2J7QZP1"/>
<comment type="caution">
    <text evidence="1">The sequence shown here is derived from an EMBL/GenBank/DDBJ whole genome shotgun (WGS) entry which is preliminary data.</text>
</comment>
<protein>
    <submittedName>
        <fullName evidence="1">Uncharacterized protein</fullName>
    </submittedName>
</protein>
<organism evidence="1 2">
    <name type="scientific">Cryptotermes secundus</name>
    <dbReference type="NCBI Taxonomy" id="105785"/>
    <lineage>
        <taxon>Eukaryota</taxon>
        <taxon>Metazoa</taxon>
        <taxon>Ecdysozoa</taxon>
        <taxon>Arthropoda</taxon>
        <taxon>Hexapoda</taxon>
        <taxon>Insecta</taxon>
        <taxon>Pterygota</taxon>
        <taxon>Neoptera</taxon>
        <taxon>Polyneoptera</taxon>
        <taxon>Dictyoptera</taxon>
        <taxon>Blattodea</taxon>
        <taxon>Blattoidea</taxon>
        <taxon>Termitoidae</taxon>
        <taxon>Kalotermitidae</taxon>
        <taxon>Cryptotermitinae</taxon>
        <taxon>Cryptotermes</taxon>
    </lineage>
</organism>
<keyword evidence="2" id="KW-1185">Reference proteome</keyword>
<dbReference type="AlphaFoldDB" id="A0A2J7QZP1"/>
<sequence length="52" mass="6187">MTGNNRVSPLIKKYQKVRLQHLDRKLENRITEIVCLYTKNKIMPAGKQKRHP</sequence>
<evidence type="ECO:0000313" key="2">
    <source>
        <dbReference type="Proteomes" id="UP000235965"/>
    </source>
</evidence>
<dbReference type="Proteomes" id="UP000235965">
    <property type="component" value="Unassembled WGS sequence"/>
</dbReference>
<accession>A0A2J7QZP1</accession>
<evidence type="ECO:0000313" key="1">
    <source>
        <dbReference type="EMBL" id="PNF34056.1"/>
    </source>
</evidence>
<reference evidence="1 2" key="1">
    <citation type="submission" date="2017-12" db="EMBL/GenBank/DDBJ databases">
        <title>Hemimetabolous genomes reveal molecular basis of termite eusociality.</title>
        <authorList>
            <person name="Harrison M.C."/>
            <person name="Jongepier E."/>
            <person name="Robertson H.M."/>
            <person name="Arning N."/>
            <person name="Bitard-Feildel T."/>
            <person name="Chao H."/>
            <person name="Childers C.P."/>
            <person name="Dinh H."/>
            <person name="Doddapaneni H."/>
            <person name="Dugan S."/>
            <person name="Gowin J."/>
            <person name="Greiner C."/>
            <person name="Han Y."/>
            <person name="Hu H."/>
            <person name="Hughes D.S.T."/>
            <person name="Huylmans A.-K."/>
            <person name="Kemena C."/>
            <person name="Kremer L.P.M."/>
            <person name="Lee S.L."/>
            <person name="Lopez-Ezquerra A."/>
            <person name="Mallet L."/>
            <person name="Monroy-Kuhn J.M."/>
            <person name="Moser A."/>
            <person name="Murali S.C."/>
            <person name="Muzny D.M."/>
            <person name="Otani S."/>
            <person name="Piulachs M.-D."/>
            <person name="Poelchau M."/>
            <person name="Qu J."/>
            <person name="Schaub F."/>
            <person name="Wada-Katsumata A."/>
            <person name="Worley K.C."/>
            <person name="Xie Q."/>
            <person name="Ylla G."/>
            <person name="Poulsen M."/>
            <person name="Gibbs R.A."/>
            <person name="Schal C."/>
            <person name="Richards S."/>
            <person name="Belles X."/>
            <person name="Korb J."/>
            <person name="Bornberg-Bauer E."/>
        </authorList>
    </citation>
    <scope>NUCLEOTIDE SEQUENCE [LARGE SCALE GENOMIC DNA]</scope>
    <source>
        <tissue evidence="1">Whole body</tissue>
    </source>
</reference>